<keyword evidence="2" id="KW-1185">Reference proteome</keyword>
<protein>
    <recommendedName>
        <fullName evidence="3">Transposase</fullName>
    </recommendedName>
</protein>
<gene>
    <name evidence="1" type="ORF">CSSPJE1EN2_LOCUS11100</name>
</gene>
<organism evidence="1 2">
    <name type="scientific">Sphagnum jensenii</name>
    <dbReference type="NCBI Taxonomy" id="128206"/>
    <lineage>
        <taxon>Eukaryota</taxon>
        <taxon>Viridiplantae</taxon>
        <taxon>Streptophyta</taxon>
        <taxon>Embryophyta</taxon>
        <taxon>Bryophyta</taxon>
        <taxon>Sphagnophytina</taxon>
        <taxon>Sphagnopsida</taxon>
        <taxon>Sphagnales</taxon>
        <taxon>Sphagnaceae</taxon>
        <taxon>Sphagnum</taxon>
    </lineage>
</organism>
<accession>A0ABP1AZU3</accession>
<dbReference type="Proteomes" id="UP001497522">
    <property type="component" value="Chromosome 18"/>
</dbReference>
<proteinExistence type="predicted"/>
<name>A0ABP1AZU3_9BRYO</name>
<dbReference type="EMBL" id="OZ023719">
    <property type="protein sequence ID" value="CAK9868105.1"/>
    <property type="molecule type" value="Genomic_DNA"/>
</dbReference>
<evidence type="ECO:0008006" key="3">
    <source>
        <dbReference type="Google" id="ProtNLM"/>
    </source>
</evidence>
<reference evidence="1" key="1">
    <citation type="submission" date="2024-03" db="EMBL/GenBank/DDBJ databases">
        <authorList>
            <consortium name="ELIXIR-Norway"/>
            <consortium name="Elixir Norway"/>
        </authorList>
    </citation>
    <scope>NUCLEOTIDE SEQUENCE</scope>
</reference>
<sequence>MQTTFAKDGIYLAVHNVLDSDTTTDIMTKVVEWVIDTKQSFSSVEAPSFKAMTKALNRFWPGCSRATLIRAINDEMTAATIQFRQVVESIPGRVTITCDG</sequence>
<evidence type="ECO:0000313" key="2">
    <source>
        <dbReference type="Proteomes" id="UP001497522"/>
    </source>
</evidence>
<evidence type="ECO:0000313" key="1">
    <source>
        <dbReference type="EMBL" id="CAK9868105.1"/>
    </source>
</evidence>